<feature type="compositionally biased region" description="Low complexity" evidence="1">
    <location>
        <begin position="299"/>
        <end position="313"/>
    </location>
</feature>
<dbReference type="Proteomes" id="UP001628179">
    <property type="component" value="Unassembled WGS sequence"/>
</dbReference>
<feature type="region of interest" description="Disordered" evidence="1">
    <location>
        <begin position="327"/>
        <end position="346"/>
    </location>
</feature>
<dbReference type="Gene3D" id="3.40.50.1820">
    <property type="entry name" value="alpha/beta hydrolase"/>
    <property type="match status" value="1"/>
</dbReference>
<proteinExistence type="predicted"/>
<feature type="compositionally biased region" description="Basic residues" evidence="1">
    <location>
        <begin position="332"/>
        <end position="341"/>
    </location>
</feature>
<dbReference type="GeneID" id="98176651"/>
<dbReference type="RefSeq" id="XP_070917429.1">
    <property type="nucleotide sequence ID" value="XM_071061328.1"/>
</dbReference>
<dbReference type="InterPro" id="IPR029058">
    <property type="entry name" value="AB_hydrolase_fold"/>
</dbReference>
<protein>
    <submittedName>
        <fullName evidence="2">Uncharacterized protein</fullName>
    </submittedName>
</protein>
<sequence>MLKWLNLSRAWCATRPGKVQLRLFSTRYSTEYVRVPCASSGEITVSLHNVSQHHPTAPLAIFIPPFSQAGPEPTVPLPSCLLDHPTAVINYRWQPHSEHDRPDIPLRWPTPIHDVLFGYSWLSSNLGITNDESANPRSAYIYGSYLGASLAAGLALTESHLPDPSRRMTIRGLVAHNGIYNWTMFLPDHPIHKTPKPTSKAARRAKRRRGLLLPLGIFNEASRIEPEDDESGPFALLQHQTPFLFSSPADLFDPFASACLFFHSPNLHVPDDFTTPLSASSSTLSPEWAQAIDIMSSFSSSSSSSAPPSSTPESETDETADALLAKAAQRAKQQKPPRKGYFRFPPRQSTLRLPETLLLYDDDGGFDAAAAARNGNGKGGGNSFKLQATELASVMRRSLGMVEFKQRMADGGEDEFADLEVQAREAERRVQLAEVGGSADMERGLLGLDEEGEEVVAEWLRDRIDEERM</sequence>
<accession>A0ABQ0GD80</accession>
<comment type="caution">
    <text evidence="2">The sequence shown here is derived from an EMBL/GenBank/DDBJ whole genome shotgun (WGS) entry which is preliminary data.</text>
</comment>
<evidence type="ECO:0000313" key="3">
    <source>
        <dbReference type="Proteomes" id="UP001628179"/>
    </source>
</evidence>
<dbReference type="EMBL" id="BAAFSV010000003">
    <property type="protein sequence ID" value="GAB1315698.1"/>
    <property type="molecule type" value="Genomic_DNA"/>
</dbReference>
<keyword evidence="3" id="KW-1185">Reference proteome</keyword>
<feature type="region of interest" description="Disordered" evidence="1">
    <location>
        <begin position="299"/>
        <end position="318"/>
    </location>
</feature>
<organism evidence="2 3">
    <name type="scientific">Madurella fahalii</name>
    <dbReference type="NCBI Taxonomy" id="1157608"/>
    <lineage>
        <taxon>Eukaryota</taxon>
        <taxon>Fungi</taxon>
        <taxon>Dikarya</taxon>
        <taxon>Ascomycota</taxon>
        <taxon>Pezizomycotina</taxon>
        <taxon>Sordariomycetes</taxon>
        <taxon>Sordariomycetidae</taxon>
        <taxon>Sordariales</taxon>
        <taxon>Sordariales incertae sedis</taxon>
        <taxon>Madurella</taxon>
    </lineage>
</organism>
<evidence type="ECO:0000313" key="2">
    <source>
        <dbReference type="EMBL" id="GAB1315698.1"/>
    </source>
</evidence>
<dbReference type="SUPFAM" id="SSF53474">
    <property type="entry name" value="alpha/beta-Hydrolases"/>
    <property type="match status" value="1"/>
</dbReference>
<evidence type="ECO:0000256" key="1">
    <source>
        <dbReference type="SAM" id="MobiDB-lite"/>
    </source>
</evidence>
<gene>
    <name evidence="2" type="ORF">MFIFM68171_05908</name>
</gene>
<reference evidence="2 3" key="1">
    <citation type="submission" date="2024-09" db="EMBL/GenBank/DDBJ databases">
        <title>Itraconazole resistance in Madurella fahalii resulting from another homologue of gene encoding cytochrome P450 14-alpha sterol demethylase (CYP51).</title>
        <authorList>
            <person name="Yoshioka I."/>
            <person name="Fahal A.H."/>
            <person name="Kaneko S."/>
            <person name="Yaguchi T."/>
        </authorList>
    </citation>
    <scope>NUCLEOTIDE SEQUENCE [LARGE SCALE GENOMIC DNA]</scope>
    <source>
        <strain evidence="2 3">IFM 68171</strain>
    </source>
</reference>
<name>A0ABQ0GD80_9PEZI</name>